<sequence length="114" mass="12242">MAIAKAGGIPLLVEVVESGSQRGKETAASILMQLCLNSPKFCTLVLQEGAGSLHLLHYPIQAPQEQRTRPSSFSVTSGSQREGFPQERSASCNFSANQDDPLGTILPCFFCLET</sequence>
<dbReference type="InterPro" id="IPR016024">
    <property type="entry name" value="ARM-type_fold"/>
</dbReference>
<reference evidence="2" key="1">
    <citation type="journal article" date="2023" name="Mol. Ecol. Resour.">
        <title>Chromosome-level genome assembly of a triploid poplar Populus alba 'Berolinensis'.</title>
        <authorList>
            <person name="Chen S."/>
            <person name="Yu Y."/>
            <person name="Wang X."/>
            <person name="Wang S."/>
            <person name="Zhang T."/>
            <person name="Zhou Y."/>
            <person name="He R."/>
            <person name="Meng N."/>
            <person name="Wang Y."/>
            <person name="Liu W."/>
            <person name="Liu Z."/>
            <person name="Liu J."/>
            <person name="Guo Q."/>
            <person name="Huang H."/>
            <person name="Sederoff R.R."/>
            <person name="Wang G."/>
            <person name="Qu G."/>
            <person name="Chen S."/>
        </authorList>
    </citation>
    <scope>NUCLEOTIDE SEQUENCE</scope>
    <source>
        <strain evidence="2">SC-2020</strain>
    </source>
</reference>
<comment type="caution">
    <text evidence="2">The sequence shown here is derived from an EMBL/GenBank/DDBJ whole genome shotgun (WGS) entry which is preliminary data.</text>
</comment>
<name>A0AAD6MFN5_9ROSI</name>
<proteinExistence type="predicted"/>
<gene>
    <name evidence="2" type="ORF">NC653_022226</name>
</gene>
<evidence type="ECO:0000313" key="2">
    <source>
        <dbReference type="EMBL" id="KAJ6983940.1"/>
    </source>
</evidence>
<evidence type="ECO:0000256" key="1">
    <source>
        <dbReference type="SAM" id="MobiDB-lite"/>
    </source>
</evidence>
<dbReference type="Proteomes" id="UP001164929">
    <property type="component" value="Chromosome 9"/>
</dbReference>
<feature type="compositionally biased region" description="Polar residues" evidence="1">
    <location>
        <begin position="64"/>
        <end position="80"/>
    </location>
</feature>
<keyword evidence="3" id="KW-1185">Reference proteome</keyword>
<accession>A0AAD6MFN5</accession>
<dbReference type="EMBL" id="JAQIZT010000009">
    <property type="protein sequence ID" value="KAJ6983940.1"/>
    <property type="molecule type" value="Genomic_DNA"/>
</dbReference>
<feature type="region of interest" description="Disordered" evidence="1">
    <location>
        <begin position="64"/>
        <end position="89"/>
    </location>
</feature>
<organism evidence="2 3">
    <name type="scientific">Populus alba x Populus x berolinensis</name>
    <dbReference type="NCBI Taxonomy" id="444605"/>
    <lineage>
        <taxon>Eukaryota</taxon>
        <taxon>Viridiplantae</taxon>
        <taxon>Streptophyta</taxon>
        <taxon>Embryophyta</taxon>
        <taxon>Tracheophyta</taxon>
        <taxon>Spermatophyta</taxon>
        <taxon>Magnoliopsida</taxon>
        <taxon>eudicotyledons</taxon>
        <taxon>Gunneridae</taxon>
        <taxon>Pentapetalae</taxon>
        <taxon>rosids</taxon>
        <taxon>fabids</taxon>
        <taxon>Malpighiales</taxon>
        <taxon>Salicaceae</taxon>
        <taxon>Saliceae</taxon>
        <taxon>Populus</taxon>
    </lineage>
</organism>
<evidence type="ECO:0000313" key="3">
    <source>
        <dbReference type="Proteomes" id="UP001164929"/>
    </source>
</evidence>
<protein>
    <submittedName>
        <fullName evidence="2">Uncharacterized protein</fullName>
    </submittedName>
</protein>
<dbReference type="InterPro" id="IPR011989">
    <property type="entry name" value="ARM-like"/>
</dbReference>
<dbReference type="SUPFAM" id="SSF48371">
    <property type="entry name" value="ARM repeat"/>
    <property type="match status" value="1"/>
</dbReference>
<dbReference type="AlphaFoldDB" id="A0AAD6MFN5"/>
<dbReference type="Gene3D" id="1.25.10.10">
    <property type="entry name" value="Leucine-rich Repeat Variant"/>
    <property type="match status" value="1"/>
</dbReference>